<dbReference type="InterPro" id="IPR026444">
    <property type="entry name" value="Secre_tail"/>
</dbReference>
<keyword evidence="1 2" id="KW-0732">Signal</keyword>
<evidence type="ECO:0000313" key="5">
    <source>
        <dbReference type="Proteomes" id="UP000308713"/>
    </source>
</evidence>
<evidence type="ECO:0000313" key="4">
    <source>
        <dbReference type="EMBL" id="TNJ44984.1"/>
    </source>
</evidence>
<name>A0A5C4SNU8_9FLAO</name>
<comment type="caution">
    <text evidence="4">The sequence shown here is derived from an EMBL/GenBank/DDBJ whole genome shotgun (WGS) entry which is preliminary data.</text>
</comment>
<protein>
    <submittedName>
        <fullName evidence="4">T9SS type A sorting domain-containing protein</fullName>
    </submittedName>
</protein>
<organism evidence="4 5">
    <name type="scientific">Allotamlana fucoidanivorans</name>
    <dbReference type="NCBI Taxonomy" id="2583814"/>
    <lineage>
        <taxon>Bacteria</taxon>
        <taxon>Pseudomonadati</taxon>
        <taxon>Bacteroidota</taxon>
        <taxon>Flavobacteriia</taxon>
        <taxon>Flavobacteriales</taxon>
        <taxon>Flavobacteriaceae</taxon>
        <taxon>Allotamlana</taxon>
    </lineage>
</organism>
<accession>A0A5C4SNU8</accession>
<dbReference type="Pfam" id="PF18962">
    <property type="entry name" value="Por_Secre_tail"/>
    <property type="match status" value="1"/>
</dbReference>
<evidence type="ECO:0000259" key="3">
    <source>
        <dbReference type="Pfam" id="PF18962"/>
    </source>
</evidence>
<dbReference type="RefSeq" id="WP_139696309.1">
    <property type="nucleotide sequence ID" value="NZ_CP074074.1"/>
</dbReference>
<dbReference type="AlphaFoldDB" id="A0A5C4SNU8"/>
<dbReference type="NCBIfam" id="TIGR04183">
    <property type="entry name" value="Por_Secre_tail"/>
    <property type="match status" value="1"/>
</dbReference>
<feature type="domain" description="Secretion system C-terminal sorting" evidence="3">
    <location>
        <begin position="249"/>
        <end position="317"/>
    </location>
</feature>
<dbReference type="Gene3D" id="2.60.120.260">
    <property type="entry name" value="Galactose-binding domain-like"/>
    <property type="match status" value="1"/>
</dbReference>
<dbReference type="OrthoDB" id="9768039at2"/>
<sequence length="319" mass="35340">MKNIKRVANVLIFILIKSMSLVAQTAPCDGLLPFEEQNGILTIEMESGVINHPNWKVDNSVSGYTGDGYIYWDGPESFSSLSNAFIVYNIKINTPGTYRFAWHMKINKGTSKGEHNDAWLKIDADDYYGLKTGHRVIPKPACQTDPNNDCPVGSSTLGFFKIFGNTLDWRFVANTNDGDSHRVFVTFNNPGIYKITLDARSSYCLLDRMVLRLNAISDSVAFNLANNESLCYSGVLSVDNQKQVKPLSLYPNPTTGIVTVANLCLDDDLIVTNIHGIVIRTLKMTKTNATIDLSDLASGIYFVSLKNNTSGFSKKIIKL</sequence>
<gene>
    <name evidence="4" type="ORF">FGF67_07455</name>
</gene>
<feature type="chain" id="PRO_5022916466" evidence="2">
    <location>
        <begin position="24"/>
        <end position="319"/>
    </location>
</feature>
<dbReference type="Proteomes" id="UP000308713">
    <property type="component" value="Unassembled WGS sequence"/>
</dbReference>
<feature type="signal peptide" evidence="2">
    <location>
        <begin position="1"/>
        <end position="23"/>
    </location>
</feature>
<proteinExistence type="predicted"/>
<evidence type="ECO:0000256" key="1">
    <source>
        <dbReference type="ARBA" id="ARBA00022729"/>
    </source>
</evidence>
<keyword evidence="5" id="KW-1185">Reference proteome</keyword>
<dbReference type="EMBL" id="VDCS01000006">
    <property type="protein sequence ID" value="TNJ44984.1"/>
    <property type="molecule type" value="Genomic_DNA"/>
</dbReference>
<reference evidence="4 5" key="1">
    <citation type="submission" date="2019-05" db="EMBL/GenBank/DDBJ databases">
        <title>Tamlana fucoidanivorans sp. nov., isolated from the surface of algae collected from Fujian province in China.</title>
        <authorList>
            <person name="Li J."/>
        </authorList>
    </citation>
    <scope>NUCLEOTIDE SEQUENCE [LARGE SCALE GENOMIC DNA]</scope>
    <source>
        <strain evidence="4 5">CW2-9</strain>
    </source>
</reference>
<evidence type="ECO:0000256" key="2">
    <source>
        <dbReference type="SAM" id="SignalP"/>
    </source>
</evidence>